<dbReference type="EMBL" id="WKFB01000068">
    <property type="protein sequence ID" value="KAF6737193.1"/>
    <property type="molecule type" value="Genomic_DNA"/>
</dbReference>
<sequence>MVCESACLLVYVTKMYLHNRRRTLEDSEAQQPFRFPSSEKDFSPNDWEAFENPAGVFSRTWDALRTVFERDELCQTSAALKTKTPKECSASEILSASTDGLGKKGIVADCHTHLGQFYIYIDITTVAQEQTLVYM</sequence>
<gene>
    <name evidence="1" type="ORF">FQA47_022118</name>
</gene>
<proteinExistence type="predicted"/>
<organism evidence="1 2">
    <name type="scientific">Oryzias melastigma</name>
    <name type="common">Marine medaka</name>
    <dbReference type="NCBI Taxonomy" id="30732"/>
    <lineage>
        <taxon>Eukaryota</taxon>
        <taxon>Metazoa</taxon>
        <taxon>Chordata</taxon>
        <taxon>Craniata</taxon>
        <taxon>Vertebrata</taxon>
        <taxon>Euteleostomi</taxon>
        <taxon>Actinopterygii</taxon>
        <taxon>Neopterygii</taxon>
        <taxon>Teleostei</taxon>
        <taxon>Neoteleostei</taxon>
        <taxon>Acanthomorphata</taxon>
        <taxon>Ovalentaria</taxon>
        <taxon>Atherinomorphae</taxon>
        <taxon>Beloniformes</taxon>
        <taxon>Adrianichthyidae</taxon>
        <taxon>Oryziinae</taxon>
        <taxon>Oryzias</taxon>
    </lineage>
</organism>
<accession>A0A834FMU9</accession>
<evidence type="ECO:0000313" key="1">
    <source>
        <dbReference type="EMBL" id="KAF6737193.1"/>
    </source>
</evidence>
<dbReference type="AlphaFoldDB" id="A0A834FMU9"/>
<comment type="caution">
    <text evidence="1">The sequence shown here is derived from an EMBL/GenBank/DDBJ whole genome shotgun (WGS) entry which is preliminary data.</text>
</comment>
<dbReference type="Proteomes" id="UP000646548">
    <property type="component" value="Unassembled WGS sequence"/>
</dbReference>
<evidence type="ECO:0000313" key="2">
    <source>
        <dbReference type="Proteomes" id="UP000646548"/>
    </source>
</evidence>
<reference evidence="1" key="1">
    <citation type="journal article" name="BMC Genomics">
        <title>Long-read sequencing and de novo genome assembly of marine medaka (Oryzias melastigma).</title>
        <authorList>
            <person name="Liang P."/>
            <person name="Saqib H.S.A."/>
            <person name="Ni X."/>
            <person name="Shen Y."/>
        </authorList>
    </citation>
    <scope>NUCLEOTIDE SEQUENCE</scope>
    <source>
        <strain evidence="1">Bigg-433</strain>
    </source>
</reference>
<name>A0A834FMU9_ORYME</name>
<protein>
    <submittedName>
        <fullName evidence="1">Uncharacterized protein</fullName>
    </submittedName>
</protein>